<organism evidence="1 2">
    <name type="scientific">Ambrosiozyma monospora</name>
    <name type="common">Yeast</name>
    <name type="synonym">Endomycopsis monosporus</name>
    <dbReference type="NCBI Taxonomy" id="43982"/>
    <lineage>
        <taxon>Eukaryota</taxon>
        <taxon>Fungi</taxon>
        <taxon>Dikarya</taxon>
        <taxon>Ascomycota</taxon>
        <taxon>Saccharomycotina</taxon>
        <taxon>Pichiomycetes</taxon>
        <taxon>Pichiales</taxon>
        <taxon>Pichiaceae</taxon>
        <taxon>Ambrosiozyma</taxon>
    </lineage>
</organism>
<name>A0ACB5TSY3_AMBMO</name>
<accession>A0ACB5TSY3</accession>
<evidence type="ECO:0000313" key="1">
    <source>
        <dbReference type="EMBL" id="GME94065.1"/>
    </source>
</evidence>
<dbReference type="Proteomes" id="UP001165064">
    <property type="component" value="Unassembled WGS sequence"/>
</dbReference>
<protein>
    <submittedName>
        <fullName evidence="1">Unnamed protein product</fullName>
    </submittedName>
</protein>
<gene>
    <name evidence="1" type="ORF">Amon02_000948100</name>
</gene>
<reference evidence="1" key="1">
    <citation type="submission" date="2023-04" db="EMBL/GenBank/DDBJ databases">
        <title>Ambrosiozyma monospora NBRC 10751.</title>
        <authorList>
            <person name="Ichikawa N."/>
            <person name="Sato H."/>
            <person name="Tonouchi N."/>
        </authorList>
    </citation>
    <scope>NUCLEOTIDE SEQUENCE</scope>
    <source>
        <strain evidence="1">NBRC 10751</strain>
    </source>
</reference>
<sequence>MPPSIKPIRPFLTSLTSLIVDHYRPLSPNLGGTPMEGPFDLNINQLITEYEALIDDDVDDDAKETKYAALVETTKELKDRFETFIFDIDCLLNSFIYSKLHFGSEFLKRSKSLRNAFDAFFTYYELSCYAIVSI</sequence>
<evidence type="ECO:0000313" key="2">
    <source>
        <dbReference type="Proteomes" id="UP001165064"/>
    </source>
</evidence>
<comment type="caution">
    <text evidence="1">The sequence shown here is derived from an EMBL/GenBank/DDBJ whole genome shotgun (WGS) entry which is preliminary data.</text>
</comment>
<proteinExistence type="predicted"/>
<keyword evidence="2" id="KW-1185">Reference proteome</keyword>
<dbReference type="EMBL" id="BSXS01008914">
    <property type="protein sequence ID" value="GME94065.1"/>
    <property type="molecule type" value="Genomic_DNA"/>
</dbReference>